<evidence type="ECO:0000256" key="4">
    <source>
        <dbReference type="ARBA" id="ARBA00022692"/>
    </source>
</evidence>
<comment type="pathway">
    <text evidence="8">Protein modification; lipoprotein biosynthesis (N-acyl transfer).</text>
</comment>
<dbReference type="RefSeq" id="WP_196414375.1">
    <property type="nucleotide sequence ID" value="NZ_JADQTO010000005.1"/>
</dbReference>
<feature type="transmembrane region" description="Helical" evidence="8">
    <location>
        <begin position="517"/>
        <end position="537"/>
    </location>
</feature>
<evidence type="ECO:0000256" key="2">
    <source>
        <dbReference type="ARBA" id="ARBA00022475"/>
    </source>
</evidence>
<gene>
    <name evidence="8 10" type="primary">lnt</name>
    <name evidence="10" type="ORF">I4J89_13330</name>
</gene>
<comment type="caution">
    <text evidence="10">The sequence shown here is derived from an EMBL/GenBank/DDBJ whole genome shotgun (WGS) entry which is preliminary data.</text>
</comment>
<proteinExistence type="inferred from homology"/>
<comment type="similarity">
    <text evidence="8">Belongs to the CN hydrolase family. Apolipoprotein N-acyltransferase subfamily.</text>
</comment>
<feature type="transmembrane region" description="Helical" evidence="8">
    <location>
        <begin position="71"/>
        <end position="90"/>
    </location>
</feature>
<evidence type="ECO:0000259" key="9">
    <source>
        <dbReference type="PROSITE" id="PS50263"/>
    </source>
</evidence>
<feature type="transmembrane region" description="Helical" evidence="8">
    <location>
        <begin position="171"/>
        <end position="196"/>
    </location>
</feature>
<evidence type="ECO:0000313" key="10">
    <source>
        <dbReference type="EMBL" id="MBG0562446.1"/>
    </source>
</evidence>
<dbReference type="Gene3D" id="3.60.110.10">
    <property type="entry name" value="Carbon-nitrogen hydrolase"/>
    <property type="match status" value="1"/>
</dbReference>
<feature type="transmembrane region" description="Helical" evidence="8">
    <location>
        <begin position="23"/>
        <end position="42"/>
    </location>
</feature>
<dbReference type="GO" id="GO:0005886">
    <property type="term" value="C:plasma membrane"/>
    <property type="evidence" value="ECO:0007669"/>
    <property type="project" value="UniProtKB-SubCell"/>
</dbReference>
<dbReference type="InterPro" id="IPR003010">
    <property type="entry name" value="C-N_Hydrolase"/>
</dbReference>
<evidence type="ECO:0000256" key="7">
    <source>
        <dbReference type="ARBA" id="ARBA00023315"/>
    </source>
</evidence>
<sequence>MTMPPPALADPGSTPAAPPRRPLRLPVAVALAVAAGLSLLLALPPYDLWWLAPAGVALLAAATHRRRLRAGFGLGFLAGLVLFVPLLEWTTIGAGWLPWIILSLAQAVFLGLLGLTGAWLSPLPDRWPALWPLLTGLLWTTQEALRDRAPFGGFPWGRLAFSQGDAPSLRLAAYGGAPLVTFAVAAAGGALLALVWRHWRAAPDRAPGTPDGPRRRAAVLLAAGGFAAIAAVLMAGPAALPVARPNAATSTIALVQGNVPRLGLDFNAQRRAVLDNHVNATKQLAAEVAAGRQKQPDLVVWPENSSDIDPLRNSDAADLIQSAADAIGAPVLVGTLQRTDVPGDIYNVGILWRPGTGPDLDQQYEKRHPVPFAEYMPLRSIARLVTDKVDLVRNMLPGDAPGVIDTGAGGVLGDVICFEVAYDGVVRDTVTGGAELLAVQTNNATFNEAEARQQLAMVRLRAVEHGRDALMVSTVGVSAFVGTDGDVHGSTGFNTAAVVVRDIHLGGPRTLATRSGIWPEVVAVLLTAVALAGVLPLRRRRDNEGSNGEQVTEER</sequence>
<dbReference type="PANTHER" id="PTHR38686">
    <property type="entry name" value="APOLIPOPROTEIN N-ACYLTRANSFERASE"/>
    <property type="match status" value="1"/>
</dbReference>
<dbReference type="CDD" id="cd07571">
    <property type="entry name" value="ALP_N-acyl_transferase"/>
    <property type="match status" value="1"/>
</dbReference>
<keyword evidence="6 8" id="KW-0472">Membrane</keyword>
<protein>
    <recommendedName>
        <fullName evidence="8">Apolipoprotein N-acyltransferase</fullName>
        <shortName evidence="8">ALP N-acyltransferase</shortName>
        <ecNumber evidence="8">2.3.1.269</ecNumber>
    </recommendedName>
</protein>
<dbReference type="Proteomes" id="UP000598146">
    <property type="component" value="Unassembled WGS sequence"/>
</dbReference>
<dbReference type="InterPro" id="IPR036526">
    <property type="entry name" value="C-N_Hydrolase_sf"/>
</dbReference>
<dbReference type="GO" id="GO:0016410">
    <property type="term" value="F:N-acyltransferase activity"/>
    <property type="evidence" value="ECO:0007669"/>
    <property type="project" value="UniProtKB-UniRule"/>
</dbReference>
<evidence type="ECO:0000256" key="8">
    <source>
        <dbReference type="HAMAP-Rule" id="MF_01148"/>
    </source>
</evidence>
<keyword evidence="5 8" id="KW-1133">Transmembrane helix</keyword>
<dbReference type="HAMAP" id="MF_01148">
    <property type="entry name" value="Lnt"/>
    <property type="match status" value="1"/>
</dbReference>
<keyword evidence="7 8" id="KW-0012">Acyltransferase</keyword>
<comment type="catalytic activity">
    <reaction evidence="8">
        <text>N-terminal S-1,2-diacyl-sn-glyceryl-L-cysteinyl-[lipoprotein] + a glycerophospholipid = N-acyl-S-1,2-diacyl-sn-glyceryl-L-cysteinyl-[lipoprotein] + a 2-acyl-sn-glycero-3-phospholipid + H(+)</text>
        <dbReference type="Rhea" id="RHEA:48228"/>
        <dbReference type="Rhea" id="RHEA-COMP:14681"/>
        <dbReference type="Rhea" id="RHEA-COMP:14684"/>
        <dbReference type="ChEBI" id="CHEBI:15378"/>
        <dbReference type="ChEBI" id="CHEBI:136912"/>
        <dbReference type="ChEBI" id="CHEBI:140656"/>
        <dbReference type="ChEBI" id="CHEBI:140657"/>
        <dbReference type="ChEBI" id="CHEBI:140660"/>
        <dbReference type="EC" id="2.3.1.269"/>
    </reaction>
</comment>
<evidence type="ECO:0000256" key="5">
    <source>
        <dbReference type="ARBA" id="ARBA00022989"/>
    </source>
</evidence>
<organism evidence="10 11">
    <name type="scientific">Actinoplanes aureus</name>
    <dbReference type="NCBI Taxonomy" id="2792083"/>
    <lineage>
        <taxon>Bacteria</taxon>
        <taxon>Bacillati</taxon>
        <taxon>Actinomycetota</taxon>
        <taxon>Actinomycetes</taxon>
        <taxon>Micromonosporales</taxon>
        <taxon>Micromonosporaceae</taxon>
        <taxon>Actinoplanes</taxon>
    </lineage>
</organism>
<dbReference type="EMBL" id="JADQTO010000005">
    <property type="protein sequence ID" value="MBG0562446.1"/>
    <property type="molecule type" value="Genomic_DNA"/>
</dbReference>
<keyword evidence="2 8" id="KW-1003">Cell membrane</keyword>
<comment type="subcellular location">
    <subcellularLocation>
        <location evidence="1 8">Cell membrane</location>
        <topology evidence="1 8">Multi-pass membrane protein</topology>
    </subcellularLocation>
</comment>
<dbReference type="EC" id="2.3.1.269" evidence="8"/>
<dbReference type="GO" id="GO:0042158">
    <property type="term" value="P:lipoprotein biosynthetic process"/>
    <property type="evidence" value="ECO:0007669"/>
    <property type="project" value="UniProtKB-UniRule"/>
</dbReference>
<evidence type="ECO:0000256" key="6">
    <source>
        <dbReference type="ARBA" id="ARBA00023136"/>
    </source>
</evidence>
<feature type="transmembrane region" description="Helical" evidence="8">
    <location>
        <begin position="96"/>
        <end position="120"/>
    </location>
</feature>
<keyword evidence="11" id="KW-1185">Reference proteome</keyword>
<feature type="domain" description="CN hydrolase" evidence="9">
    <location>
        <begin position="255"/>
        <end position="505"/>
    </location>
</feature>
<comment type="function">
    <text evidence="8">Catalyzes the phospholipid dependent N-acylation of the N-terminal cysteine of apolipoprotein, the last step in lipoprotein maturation.</text>
</comment>
<dbReference type="AlphaFoldDB" id="A0A931C7M3"/>
<dbReference type="Pfam" id="PF00795">
    <property type="entry name" value="CN_hydrolase"/>
    <property type="match status" value="1"/>
</dbReference>
<evidence type="ECO:0000256" key="3">
    <source>
        <dbReference type="ARBA" id="ARBA00022679"/>
    </source>
</evidence>
<feature type="transmembrane region" description="Helical" evidence="8">
    <location>
        <begin position="217"/>
        <end position="240"/>
    </location>
</feature>
<accession>A0A931C7M3</accession>
<evidence type="ECO:0000256" key="1">
    <source>
        <dbReference type="ARBA" id="ARBA00004651"/>
    </source>
</evidence>
<dbReference type="NCBIfam" id="TIGR00546">
    <property type="entry name" value="lnt"/>
    <property type="match status" value="1"/>
</dbReference>
<dbReference type="Pfam" id="PF20154">
    <property type="entry name" value="LNT_N"/>
    <property type="match status" value="1"/>
</dbReference>
<dbReference type="InterPro" id="IPR004563">
    <property type="entry name" value="Apolipo_AcylTrfase"/>
</dbReference>
<evidence type="ECO:0000313" key="11">
    <source>
        <dbReference type="Proteomes" id="UP000598146"/>
    </source>
</evidence>
<dbReference type="PROSITE" id="PS50263">
    <property type="entry name" value="CN_HYDROLASE"/>
    <property type="match status" value="1"/>
</dbReference>
<dbReference type="PANTHER" id="PTHR38686:SF1">
    <property type="entry name" value="APOLIPOPROTEIN N-ACYLTRANSFERASE"/>
    <property type="match status" value="1"/>
</dbReference>
<reference evidence="10" key="1">
    <citation type="submission" date="2020-11" db="EMBL/GenBank/DDBJ databases">
        <title>Isolation and identification of active actinomycetes.</title>
        <authorList>
            <person name="Sun X."/>
        </authorList>
    </citation>
    <scope>NUCLEOTIDE SEQUENCE</scope>
    <source>
        <strain evidence="10">NEAU-A11</strain>
    </source>
</reference>
<name>A0A931C7M3_9ACTN</name>
<dbReference type="SUPFAM" id="SSF56317">
    <property type="entry name" value="Carbon-nitrogen hydrolase"/>
    <property type="match status" value="1"/>
</dbReference>
<keyword evidence="4 8" id="KW-0812">Transmembrane</keyword>
<dbReference type="InterPro" id="IPR045378">
    <property type="entry name" value="LNT_N"/>
</dbReference>
<keyword evidence="3 8" id="KW-0808">Transferase</keyword>